<reference evidence="2 3" key="1">
    <citation type="journal article" date="2017" name="Environ. Microbiol.">
        <title>Decay of the glycolytic pathway and adaptation to intranuclear parasitism within Enterocytozoonidae microsporidia.</title>
        <authorList>
            <person name="Wiredu Boakye D."/>
            <person name="Jaroenlak P."/>
            <person name="Prachumwat A."/>
            <person name="Williams T.A."/>
            <person name="Bateman K.S."/>
            <person name="Itsathitphaisarn O."/>
            <person name="Sritunyalucksana K."/>
            <person name="Paszkiewicz K.H."/>
            <person name="Moore K.A."/>
            <person name="Stentiford G.D."/>
            <person name="Williams B.A."/>
        </authorList>
    </citation>
    <scope>NUCLEOTIDE SEQUENCE [LARGE SCALE GENOMIC DNA]</scope>
    <source>
        <strain evidence="3">canceri</strain>
    </source>
</reference>
<keyword evidence="1" id="KW-1133">Transmembrane helix</keyword>
<feature type="transmembrane region" description="Helical" evidence="1">
    <location>
        <begin position="137"/>
        <end position="158"/>
    </location>
</feature>
<dbReference type="VEuPathDB" id="MicrosporidiaDB:A0H76_2402"/>
<keyword evidence="1" id="KW-0472">Membrane</keyword>
<dbReference type="AlphaFoldDB" id="A0A1X0QJY6"/>
<dbReference type="VEuPathDB" id="MicrosporidiaDB:HERIO_319"/>
<organism evidence="2 3">
    <name type="scientific">Hepatospora eriocheir</name>
    <dbReference type="NCBI Taxonomy" id="1081669"/>
    <lineage>
        <taxon>Eukaryota</taxon>
        <taxon>Fungi</taxon>
        <taxon>Fungi incertae sedis</taxon>
        <taxon>Microsporidia</taxon>
        <taxon>Hepatosporidae</taxon>
        <taxon>Hepatospora</taxon>
    </lineage>
</organism>
<name>A0A1X0QJY6_9MICR</name>
<evidence type="ECO:0000313" key="2">
    <source>
        <dbReference type="EMBL" id="ORE00054.1"/>
    </source>
</evidence>
<feature type="transmembrane region" description="Helical" evidence="1">
    <location>
        <begin position="32"/>
        <end position="53"/>
    </location>
</feature>
<feature type="transmembrane region" description="Helical" evidence="1">
    <location>
        <begin position="60"/>
        <end position="79"/>
    </location>
</feature>
<keyword evidence="1" id="KW-0812">Transmembrane</keyword>
<dbReference type="EMBL" id="LTAI01000071">
    <property type="protein sequence ID" value="ORE00054.1"/>
    <property type="molecule type" value="Genomic_DNA"/>
</dbReference>
<sequence>MVKITELTPEQDINYQTKKLVWGFDEKSGFDIFVMFLITSLNIILVCFSLVSLEFYKKPCLVTGITFISFDLFFILYLIFYRLNYKLPATMFVYDLKGFFDFSFLYTFYLVLFYNLKKSNLNDPDLSFISSLDCHKILILCSFLLCYLVIYFILHVQLTAFVNKCNCKKNFYVNLKDSIV</sequence>
<dbReference type="Proteomes" id="UP000192501">
    <property type="component" value="Unassembled WGS sequence"/>
</dbReference>
<accession>A0A1X0QJY6</accession>
<feature type="transmembrane region" description="Helical" evidence="1">
    <location>
        <begin position="99"/>
        <end position="116"/>
    </location>
</feature>
<comment type="caution">
    <text evidence="2">The sequence shown here is derived from an EMBL/GenBank/DDBJ whole genome shotgun (WGS) entry which is preliminary data.</text>
</comment>
<evidence type="ECO:0000256" key="1">
    <source>
        <dbReference type="SAM" id="Phobius"/>
    </source>
</evidence>
<evidence type="ECO:0000313" key="3">
    <source>
        <dbReference type="Proteomes" id="UP000192501"/>
    </source>
</evidence>
<protein>
    <submittedName>
        <fullName evidence="2">Uncharacterized protein</fullName>
    </submittedName>
</protein>
<proteinExistence type="predicted"/>
<gene>
    <name evidence="2" type="ORF">A0H76_2402</name>
</gene>